<dbReference type="AlphaFoldDB" id="A0A915CMT6"/>
<sequence>MDVDHFQQFMAVQQQQQAAMAQQQLQQQQHQEAMARQQEVLSLWSALPYRDRSVLQVSRSLSYAVKILGSTYGKVKASLQSSGPSRRAASEIQQIYASPQLSQSDGQAESFVDTFKRAINKIKREGIGQKAIDKLIVCYRNAPCSATPDGKSPAEAFFGPKWKENLQ</sequence>
<keyword evidence="1" id="KW-0175">Coiled coil</keyword>
<dbReference type="SUPFAM" id="SSF53098">
    <property type="entry name" value="Ribonuclease H-like"/>
    <property type="match status" value="1"/>
</dbReference>
<name>A0A915CMT6_9BILA</name>
<keyword evidence="3" id="KW-1185">Reference proteome</keyword>
<dbReference type="Gene3D" id="3.30.420.10">
    <property type="entry name" value="Ribonuclease H-like superfamily/Ribonuclease H"/>
    <property type="match status" value="1"/>
</dbReference>
<accession>A0A915CMT6</accession>
<dbReference type="GO" id="GO:0003676">
    <property type="term" value="F:nucleic acid binding"/>
    <property type="evidence" value="ECO:0007669"/>
    <property type="project" value="InterPro"/>
</dbReference>
<dbReference type="InterPro" id="IPR012337">
    <property type="entry name" value="RNaseH-like_sf"/>
</dbReference>
<evidence type="ECO:0000313" key="3">
    <source>
        <dbReference type="Proteomes" id="UP000887574"/>
    </source>
</evidence>
<dbReference type="Proteomes" id="UP000887574">
    <property type="component" value="Unplaced"/>
</dbReference>
<feature type="region of interest" description="Disordered" evidence="2">
    <location>
        <begin position="145"/>
        <end position="167"/>
    </location>
</feature>
<evidence type="ECO:0000313" key="4">
    <source>
        <dbReference type="WBParaSite" id="jg10647"/>
    </source>
</evidence>
<evidence type="ECO:0000256" key="2">
    <source>
        <dbReference type="SAM" id="MobiDB-lite"/>
    </source>
</evidence>
<evidence type="ECO:0000256" key="1">
    <source>
        <dbReference type="SAM" id="Coils"/>
    </source>
</evidence>
<organism evidence="3 4">
    <name type="scientific">Ditylenchus dipsaci</name>
    <dbReference type="NCBI Taxonomy" id="166011"/>
    <lineage>
        <taxon>Eukaryota</taxon>
        <taxon>Metazoa</taxon>
        <taxon>Ecdysozoa</taxon>
        <taxon>Nematoda</taxon>
        <taxon>Chromadorea</taxon>
        <taxon>Rhabditida</taxon>
        <taxon>Tylenchina</taxon>
        <taxon>Tylenchomorpha</taxon>
        <taxon>Sphaerularioidea</taxon>
        <taxon>Anguinidae</taxon>
        <taxon>Anguininae</taxon>
        <taxon>Ditylenchus</taxon>
    </lineage>
</organism>
<protein>
    <submittedName>
        <fullName evidence="4">Gag protein</fullName>
    </submittedName>
</protein>
<dbReference type="InterPro" id="IPR036397">
    <property type="entry name" value="RNaseH_sf"/>
</dbReference>
<feature type="coiled-coil region" evidence="1">
    <location>
        <begin position="11"/>
        <end position="38"/>
    </location>
</feature>
<dbReference type="WBParaSite" id="jg10647">
    <property type="protein sequence ID" value="jg10647"/>
    <property type="gene ID" value="jg10647"/>
</dbReference>
<reference evidence="4" key="1">
    <citation type="submission" date="2022-11" db="UniProtKB">
        <authorList>
            <consortium name="WormBaseParasite"/>
        </authorList>
    </citation>
    <scope>IDENTIFICATION</scope>
</reference>
<proteinExistence type="predicted"/>